<proteinExistence type="predicted"/>
<dbReference type="SUPFAM" id="SSF55729">
    <property type="entry name" value="Acyl-CoA N-acyltransferases (Nat)"/>
    <property type="match status" value="1"/>
</dbReference>
<protein>
    <recommendedName>
        <fullName evidence="1">N-acetyltransferase domain-containing protein</fullName>
    </recommendedName>
</protein>
<dbReference type="AlphaFoldDB" id="A0A1G1UXF5"/>
<dbReference type="GO" id="GO:0016747">
    <property type="term" value="F:acyltransferase activity, transferring groups other than amino-acyl groups"/>
    <property type="evidence" value="ECO:0007669"/>
    <property type="project" value="InterPro"/>
</dbReference>
<dbReference type="Proteomes" id="UP000177967">
    <property type="component" value="Unassembled WGS sequence"/>
</dbReference>
<evidence type="ECO:0000313" key="2">
    <source>
        <dbReference type="EMBL" id="OGY07781.1"/>
    </source>
</evidence>
<organism evidence="2 3">
    <name type="scientific">Candidatus Blackburnbacteria bacterium RIFCSPHIGHO2_01_FULL_43_15b</name>
    <dbReference type="NCBI Taxonomy" id="1797513"/>
    <lineage>
        <taxon>Bacteria</taxon>
        <taxon>Candidatus Blackburniibacteriota</taxon>
    </lineage>
</organism>
<dbReference type="Pfam" id="PF00583">
    <property type="entry name" value="Acetyltransf_1"/>
    <property type="match status" value="1"/>
</dbReference>
<sequence length="160" mass="17780">MIRHIDAIASRRDASLHIIKEDGIQGFGWGYPRDVADFIGSSIPYKSQRRAIKEVLCAMNGGSNIAFGAEEVGVRPEFRGRGAGKFLILKLVEDGQRQGRISLVWTRWDAVLAPICLNFGYTQVYGPEMCLREGGFELTGQILVGTHPRMSERVLFAAPR</sequence>
<evidence type="ECO:0000313" key="3">
    <source>
        <dbReference type="Proteomes" id="UP000177967"/>
    </source>
</evidence>
<feature type="domain" description="N-acetyltransferase" evidence="1">
    <location>
        <begin position="70"/>
        <end position="101"/>
    </location>
</feature>
<evidence type="ECO:0000259" key="1">
    <source>
        <dbReference type="Pfam" id="PF00583"/>
    </source>
</evidence>
<dbReference type="STRING" id="1797513.A2782_01405"/>
<gene>
    <name evidence="2" type="ORF">A2782_01405</name>
</gene>
<dbReference type="InterPro" id="IPR016181">
    <property type="entry name" value="Acyl_CoA_acyltransferase"/>
</dbReference>
<dbReference type="InterPro" id="IPR000182">
    <property type="entry name" value="GNAT_dom"/>
</dbReference>
<name>A0A1G1UXF5_9BACT</name>
<comment type="caution">
    <text evidence="2">The sequence shown here is derived from an EMBL/GenBank/DDBJ whole genome shotgun (WGS) entry which is preliminary data.</text>
</comment>
<accession>A0A1G1UXF5</accession>
<dbReference type="EMBL" id="MHBW01000035">
    <property type="protein sequence ID" value="OGY07781.1"/>
    <property type="molecule type" value="Genomic_DNA"/>
</dbReference>
<reference evidence="2 3" key="1">
    <citation type="journal article" date="2016" name="Nat. Commun.">
        <title>Thousands of microbial genomes shed light on interconnected biogeochemical processes in an aquifer system.</title>
        <authorList>
            <person name="Anantharaman K."/>
            <person name="Brown C.T."/>
            <person name="Hug L.A."/>
            <person name="Sharon I."/>
            <person name="Castelle C.J."/>
            <person name="Probst A.J."/>
            <person name="Thomas B.C."/>
            <person name="Singh A."/>
            <person name="Wilkins M.J."/>
            <person name="Karaoz U."/>
            <person name="Brodie E.L."/>
            <person name="Williams K.H."/>
            <person name="Hubbard S.S."/>
            <person name="Banfield J.F."/>
        </authorList>
    </citation>
    <scope>NUCLEOTIDE SEQUENCE [LARGE SCALE GENOMIC DNA]</scope>
</reference>